<dbReference type="PANTHER" id="PTHR30383">
    <property type="entry name" value="THIOESTERASE 1/PROTEASE 1/LYSOPHOSPHOLIPASE L1"/>
    <property type="match status" value="1"/>
</dbReference>
<feature type="domain" description="SGNH hydrolase-type esterase" evidence="1">
    <location>
        <begin position="10"/>
        <end position="184"/>
    </location>
</feature>
<dbReference type="RefSeq" id="WP_091217325.1">
    <property type="nucleotide sequence ID" value="NZ_FNHE01000004.1"/>
</dbReference>
<accession>A0A1G9RV06</accession>
<dbReference type="EMBL" id="FNHE01000004">
    <property type="protein sequence ID" value="SDM27099.1"/>
    <property type="molecule type" value="Genomic_DNA"/>
</dbReference>
<gene>
    <name evidence="2" type="ORF">SAMN05660642_02086</name>
</gene>
<dbReference type="InterPro" id="IPR051532">
    <property type="entry name" value="Ester_Hydrolysis_Enzymes"/>
</dbReference>
<evidence type="ECO:0000313" key="2">
    <source>
        <dbReference type="EMBL" id="SDM27099.1"/>
    </source>
</evidence>
<protein>
    <submittedName>
        <fullName evidence="2">Lysophospholipase L1</fullName>
    </submittedName>
</protein>
<dbReference type="InterPro" id="IPR013830">
    <property type="entry name" value="SGNH_hydro"/>
</dbReference>
<dbReference type="Proteomes" id="UP000198680">
    <property type="component" value="Unassembled WGS sequence"/>
</dbReference>
<dbReference type="InterPro" id="IPR036514">
    <property type="entry name" value="SGNH_hydro_sf"/>
</dbReference>
<proteinExistence type="predicted"/>
<organism evidence="2 3">
    <name type="scientific">Geodermatophilus siccatus</name>
    <dbReference type="NCBI Taxonomy" id="1137991"/>
    <lineage>
        <taxon>Bacteria</taxon>
        <taxon>Bacillati</taxon>
        <taxon>Actinomycetota</taxon>
        <taxon>Actinomycetes</taxon>
        <taxon>Geodermatophilales</taxon>
        <taxon>Geodermatophilaceae</taxon>
        <taxon>Geodermatophilus</taxon>
    </lineage>
</organism>
<dbReference type="STRING" id="1137991.SAMN05660642_02086"/>
<name>A0A1G9RV06_9ACTN</name>
<dbReference type="Pfam" id="PF13472">
    <property type="entry name" value="Lipase_GDSL_2"/>
    <property type="match status" value="1"/>
</dbReference>
<dbReference type="AlphaFoldDB" id="A0A1G9RV06"/>
<evidence type="ECO:0000313" key="3">
    <source>
        <dbReference type="Proteomes" id="UP000198680"/>
    </source>
</evidence>
<dbReference type="OrthoDB" id="9804395at2"/>
<sequence length="207" mass="20712">MTRTPLRLALLGDSLAYGSGAAGPGDALGPRLAAALTDAGYDIDLSVLAVPGAVSRDLAAQVRRAAALDVDLAVVVVGANDLARLVPPAQAAAALASALARLRAADTDVVVVPAPDMSTVPWVPPALRPLVQSASRQLQREQAAVARANGAMVAAVSDAVAAAFGTDPALFSADRFHPSSAGYAHIAEALVPHVVAAAHARRDGAAA</sequence>
<dbReference type="SUPFAM" id="SSF52266">
    <property type="entry name" value="SGNH hydrolase"/>
    <property type="match status" value="1"/>
</dbReference>
<dbReference type="Gene3D" id="3.40.50.1110">
    <property type="entry name" value="SGNH hydrolase"/>
    <property type="match status" value="1"/>
</dbReference>
<dbReference type="PANTHER" id="PTHR30383:SF5">
    <property type="entry name" value="SGNH HYDROLASE-TYPE ESTERASE DOMAIN-CONTAINING PROTEIN"/>
    <property type="match status" value="1"/>
</dbReference>
<keyword evidence="3" id="KW-1185">Reference proteome</keyword>
<reference evidence="3" key="1">
    <citation type="submission" date="2016-10" db="EMBL/GenBank/DDBJ databases">
        <authorList>
            <person name="Varghese N."/>
            <person name="Submissions S."/>
        </authorList>
    </citation>
    <scope>NUCLEOTIDE SEQUENCE [LARGE SCALE GENOMIC DNA]</scope>
    <source>
        <strain evidence="3">DSM 45419</strain>
    </source>
</reference>
<dbReference type="GO" id="GO:0004622">
    <property type="term" value="F:phosphatidylcholine lysophospholipase activity"/>
    <property type="evidence" value="ECO:0007669"/>
    <property type="project" value="TreeGrafter"/>
</dbReference>
<evidence type="ECO:0000259" key="1">
    <source>
        <dbReference type="Pfam" id="PF13472"/>
    </source>
</evidence>